<proteinExistence type="predicted"/>
<name>A0A4Y3KKN0_9CELL</name>
<organism evidence="1 2">
    <name type="scientific">Cellulomonas gelida</name>
    <dbReference type="NCBI Taxonomy" id="1712"/>
    <lineage>
        <taxon>Bacteria</taxon>
        <taxon>Bacillati</taxon>
        <taxon>Actinomycetota</taxon>
        <taxon>Actinomycetes</taxon>
        <taxon>Micrococcales</taxon>
        <taxon>Cellulomonadaceae</taxon>
        <taxon>Cellulomonas</taxon>
    </lineage>
</organism>
<protein>
    <submittedName>
        <fullName evidence="1">Uncharacterized protein</fullName>
    </submittedName>
</protein>
<dbReference type="Proteomes" id="UP000320461">
    <property type="component" value="Unassembled WGS sequence"/>
</dbReference>
<accession>A0A4Y3KKN0</accession>
<comment type="caution">
    <text evidence="1">The sequence shown here is derived from an EMBL/GenBank/DDBJ whole genome shotgun (WGS) entry which is preliminary data.</text>
</comment>
<reference evidence="1 2" key="1">
    <citation type="submission" date="2019-06" db="EMBL/GenBank/DDBJ databases">
        <title>Whole genome shotgun sequence of Cellulomonas gelida NBRC 3748.</title>
        <authorList>
            <person name="Hosoyama A."/>
            <person name="Uohara A."/>
            <person name="Ohji S."/>
            <person name="Ichikawa N."/>
        </authorList>
    </citation>
    <scope>NUCLEOTIDE SEQUENCE [LARGE SCALE GENOMIC DNA]</scope>
    <source>
        <strain evidence="1 2">NBRC 3748</strain>
    </source>
</reference>
<gene>
    <name evidence="1" type="ORF">CGE01nite_14470</name>
</gene>
<dbReference type="AlphaFoldDB" id="A0A4Y3KKN0"/>
<dbReference type="EMBL" id="BJLQ01000011">
    <property type="protein sequence ID" value="GEA84196.1"/>
    <property type="molecule type" value="Genomic_DNA"/>
</dbReference>
<sequence>MVSRSDLEHAIRASTRIVQQKSVIIVGSQAVLGSWDEDELPAEATLSVEIDVCPMHDDDAESLATELDARIGELSSFHETHGFYIQGVGRRTALLSTARRTTPMSGH</sequence>
<evidence type="ECO:0000313" key="1">
    <source>
        <dbReference type="EMBL" id="GEA84196.1"/>
    </source>
</evidence>
<keyword evidence="2" id="KW-1185">Reference proteome</keyword>
<evidence type="ECO:0000313" key="2">
    <source>
        <dbReference type="Proteomes" id="UP000320461"/>
    </source>
</evidence>